<dbReference type="GO" id="GO:0071555">
    <property type="term" value="P:cell wall organization"/>
    <property type="evidence" value="ECO:0007669"/>
    <property type="project" value="UniProtKB-KW"/>
</dbReference>
<keyword evidence="2 3" id="KW-0961">Cell wall biogenesis/degradation</keyword>
<dbReference type="CDD" id="cd22268">
    <property type="entry name" value="DPBB_RlpA-like"/>
    <property type="match status" value="1"/>
</dbReference>
<feature type="chain" id="PRO_5042650444" description="Endolytic peptidoglycan transglycosylase RlpA" evidence="3">
    <location>
        <begin position="27"/>
        <end position="131"/>
    </location>
</feature>
<dbReference type="AlphaFoldDB" id="A0AAP3XQ08"/>
<accession>A0AAP3XQ08</accession>
<reference evidence="6 7" key="1">
    <citation type="submission" date="2023-03" db="EMBL/GenBank/DDBJ databases">
        <title>YIM 152171 draft genome.</title>
        <authorList>
            <person name="Yang Z."/>
        </authorList>
    </citation>
    <scope>NUCLEOTIDE SEQUENCE [LARGE SCALE GENOMIC DNA]</scope>
    <source>
        <strain evidence="6 7">YIM 152171</strain>
    </source>
</reference>
<keyword evidence="1 3" id="KW-0456">Lyase</keyword>
<evidence type="ECO:0000256" key="2">
    <source>
        <dbReference type="ARBA" id="ARBA00023316"/>
    </source>
</evidence>
<dbReference type="HAMAP" id="MF_02071">
    <property type="entry name" value="RlpA"/>
    <property type="match status" value="1"/>
</dbReference>
<dbReference type="GO" id="GO:0000270">
    <property type="term" value="P:peptidoglycan metabolic process"/>
    <property type="evidence" value="ECO:0007669"/>
    <property type="project" value="UniProtKB-UniRule"/>
</dbReference>
<proteinExistence type="inferred from homology"/>
<dbReference type="InterPro" id="IPR034718">
    <property type="entry name" value="RlpA"/>
</dbReference>
<keyword evidence="7" id="KW-1185">Reference proteome</keyword>
<protein>
    <recommendedName>
        <fullName evidence="3">Endolytic peptidoglycan transglycosylase RlpA</fullName>
        <ecNumber evidence="3">4.2.2.-</ecNumber>
    </recommendedName>
</protein>
<comment type="caution">
    <text evidence="6">The sequence shown here is derived from an EMBL/GenBank/DDBJ whole genome shotgun (WGS) entry which is preliminary data.</text>
</comment>
<dbReference type="InterPro" id="IPR036908">
    <property type="entry name" value="RlpA-like_sf"/>
</dbReference>
<feature type="domain" description="RlpA-like protein double-psi beta-barrel" evidence="5">
    <location>
        <begin position="32"/>
        <end position="121"/>
    </location>
</feature>
<comment type="similarity">
    <text evidence="3 4">Belongs to the RlpA family.</text>
</comment>
<dbReference type="EMBL" id="JARGEQ010000073">
    <property type="protein sequence ID" value="MDF1586168.1"/>
    <property type="molecule type" value="Genomic_DNA"/>
</dbReference>
<sequence length="131" mass="13924" precursor="true">MSRLRNRWPGLCLLALAWALPGAVGGQEAHVERGEASWYGPGFEGQPTASGERFDSGELTAAHPTLPLGSEAHVTNLENGRSVEVEINDRGPAVDGRVIDLSRAAAEKLDMVEDGTAPVKVVVPAENGRRE</sequence>
<dbReference type="SUPFAM" id="SSF50685">
    <property type="entry name" value="Barwin-like endoglucanases"/>
    <property type="match status" value="1"/>
</dbReference>
<keyword evidence="3" id="KW-0732">Signal</keyword>
<dbReference type="InterPro" id="IPR009009">
    <property type="entry name" value="RlpA-like_DPBB"/>
</dbReference>
<evidence type="ECO:0000313" key="7">
    <source>
        <dbReference type="Proteomes" id="UP001301140"/>
    </source>
</evidence>
<comment type="function">
    <text evidence="3">Lytic transglycosylase with a strong preference for naked glycan strands that lack stem peptides.</text>
</comment>
<dbReference type="Pfam" id="PF03330">
    <property type="entry name" value="DPBB_1"/>
    <property type="match status" value="1"/>
</dbReference>
<dbReference type="Proteomes" id="UP001301140">
    <property type="component" value="Unassembled WGS sequence"/>
</dbReference>
<evidence type="ECO:0000259" key="5">
    <source>
        <dbReference type="Pfam" id="PF03330"/>
    </source>
</evidence>
<dbReference type="EC" id="4.2.2.-" evidence="3"/>
<gene>
    <name evidence="3" type="primary">rlpA</name>
    <name evidence="6" type="ORF">PZ740_07200</name>
</gene>
<dbReference type="NCBIfam" id="TIGR00413">
    <property type="entry name" value="rlpA"/>
    <property type="match status" value="1"/>
</dbReference>
<evidence type="ECO:0000256" key="4">
    <source>
        <dbReference type="RuleBase" id="RU003495"/>
    </source>
</evidence>
<dbReference type="InterPro" id="IPR012997">
    <property type="entry name" value="RplA"/>
</dbReference>
<organism evidence="6 7">
    <name type="scientific">Marinimicrococcus flavescens</name>
    <dbReference type="NCBI Taxonomy" id="3031815"/>
    <lineage>
        <taxon>Bacteria</taxon>
        <taxon>Pseudomonadati</taxon>
        <taxon>Pseudomonadota</taxon>
        <taxon>Alphaproteobacteria</taxon>
        <taxon>Geminicoccales</taxon>
        <taxon>Geminicoccaceae</taxon>
        <taxon>Marinimicrococcus</taxon>
    </lineage>
</organism>
<name>A0AAP3XQ08_9PROT</name>
<dbReference type="Gene3D" id="2.40.40.10">
    <property type="entry name" value="RlpA-like domain"/>
    <property type="match status" value="1"/>
</dbReference>
<evidence type="ECO:0000313" key="6">
    <source>
        <dbReference type="EMBL" id="MDF1586168.1"/>
    </source>
</evidence>
<dbReference type="RefSeq" id="WP_327788584.1">
    <property type="nucleotide sequence ID" value="NZ_JARGEQ010000073.1"/>
</dbReference>
<dbReference type="GO" id="GO:0008932">
    <property type="term" value="F:lytic endotransglycosylase activity"/>
    <property type="evidence" value="ECO:0007669"/>
    <property type="project" value="UniProtKB-UniRule"/>
</dbReference>
<dbReference type="PANTHER" id="PTHR34183">
    <property type="entry name" value="ENDOLYTIC PEPTIDOGLYCAN TRANSGLYCOSYLASE RLPA"/>
    <property type="match status" value="1"/>
</dbReference>
<evidence type="ECO:0000256" key="3">
    <source>
        <dbReference type="HAMAP-Rule" id="MF_02071"/>
    </source>
</evidence>
<evidence type="ECO:0000256" key="1">
    <source>
        <dbReference type="ARBA" id="ARBA00023239"/>
    </source>
</evidence>
<dbReference type="PANTHER" id="PTHR34183:SF1">
    <property type="entry name" value="ENDOLYTIC PEPTIDOGLYCAN TRANSGLYCOSYLASE RLPA"/>
    <property type="match status" value="1"/>
</dbReference>
<feature type="signal peptide" evidence="3">
    <location>
        <begin position="1"/>
        <end position="26"/>
    </location>
</feature>